<dbReference type="PATRIC" id="fig|1231190.3.peg.2267"/>
<keyword evidence="7" id="KW-1185">Reference proteome</keyword>
<comment type="subcellular location">
    <subcellularLocation>
        <location evidence="1">Cell envelope</location>
    </subcellularLocation>
</comment>
<dbReference type="STRING" id="721133.SAMN05216176_106207"/>
<dbReference type="eggNOG" id="COG0682">
    <property type="taxonomic scope" value="Bacteria"/>
</dbReference>
<keyword evidence="4" id="KW-0812">Transmembrane</keyword>
<dbReference type="Pfam" id="PF01790">
    <property type="entry name" value="LGT"/>
    <property type="match status" value="1"/>
</dbReference>
<dbReference type="PROSITE" id="PS00194">
    <property type="entry name" value="THIOREDOXIN_1"/>
    <property type="match status" value="1"/>
</dbReference>
<evidence type="ECO:0000259" key="5">
    <source>
        <dbReference type="PROSITE" id="PS51352"/>
    </source>
</evidence>
<evidence type="ECO:0000256" key="4">
    <source>
        <dbReference type="SAM" id="Phobius"/>
    </source>
</evidence>
<dbReference type="InterPro" id="IPR013740">
    <property type="entry name" value="Redoxin"/>
</dbReference>
<dbReference type="AlphaFoldDB" id="K2NTD6"/>
<dbReference type="PANTHER" id="PTHR42852:SF13">
    <property type="entry name" value="PROTEIN DIPZ"/>
    <property type="match status" value="1"/>
</dbReference>
<dbReference type="GO" id="GO:0042158">
    <property type="term" value="P:lipoprotein biosynthetic process"/>
    <property type="evidence" value="ECO:0007669"/>
    <property type="project" value="InterPro"/>
</dbReference>
<name>K2NTD6_9HYPH</name>
<dbReference type="GO" id="GO:0030313">
    <property type="term" value="C:cell envelope"/>
    <property type="evidence" value="ECO:0007669"/>
    <property type="project" value="UniProtKB-SubCell"/>
</dbReference>
<keyword evidence="2" id="KW-0201">Cytochrome c-type biogenesis</keyword>
<dbReference type="GO" id="GO:0017004">
    <property type="term" value="P:cytochrome complex assembly"/>
    <property type="evidence" value="ECO:0007669"/>
    <property type="project" value="UniProtKB-KW"/>
</dbReference>
<dbReference type="Gene3D" id="3.40.30.10">
    <property type="entry name" value="Glutaredoxin"/>
    <property type="match status" value="1"/>
</dbReference>
<dbReference type="Proteomes" id="UP000007374">
    <property type="component" value="Unassembled WGS sequence"/>
</dbReference>
<dbReference type="OrthoDB" id="9799347at2"/>
<dbReference type="InterPro" id="IPR017937">
    <property type="entry name" value="Thioredoxin_CS"/>
</dbReference>
<sequence>MNAIAIGPLVLAADRFAAIAGIFAFLIAASLFARRFDAVAGRWSGVALLAGVVAARAGHVGLNWESFSQEPWRILALWQGGFQPLAGLVGVIVSALFFLRSIRSGVAMGLSLTIGLFVWSLVFQLTQATMGQPAPQFALQRLDGTSVSLADTGGRPAVINIWATWCPPCRREMPLLADAAERRAGDVAFFFVNLAEGEERIRSYLDGEGLRLENVLLDPGMAVPRHYNTIGVPVTLFLKPDGALSAIYTGEISPEALEANIRRVLR</sequence>
<dbReference type="InterPro" id="IPR001640">
    <property type="entry name" value="Lgt"/>
</dbReference>
<dbReference type="EMBL" id="AMSI01000006">
    <property type="protein sequence ID" value="EKF42560.1"/>
    <property type="molecule type" value="Genomic_DNA"/>
</dbReference>
<keyword evidence="4" id="KW-1133">Transmembrane helix</keyword>
<dbReference type="GO" id="GO:0005886">
    <property type="term" value="C:plasma membrane"/>
    <property type="evidence" value="ECO:0007669"/>
    <property type="project" value="InterPro"/>
</dbReference>
<gene>
    <name evidence="6" type="ORF">NA8A_10873</name>
</gene>
<dbReference type="GO" id="GO:0015036">
    <property type="term" value="F:disulfide oxidoreductase activity"/>
    <property type="evidence" value="ECO:0007669"/>
    <property type="project" value="UniProtKB-ARBA"/>
</dbReference>
<dbReference type="RefSeq" id="WP_009756563.1">
    <property type="nucleotide sequence ID" value="NZ_AMSI01000006.1"/>
</dbReference>
<comment type="caution">
    <text evidence="6">The sequence shown here is derived from an EMBL/GenBank/DDBJ whole genome shotgun (WGS) entry which is preliminary data.</text>
</comment>
<dbReference type="SUPFAM" id="SSF52833">
    <property type="entry name" value="Thioredoxin-like"/>
    <property type="match status" value="1"/>
</dbReference>
<keyword evidence="3" id="KW-0676">Redox-active center</keyword>
<dbReference type="CDD" id="cd02966">
    <property type="entry name" value="TlpA_like_family"/>
    <property type="match status" value="1"/>
</dbReference>
<keyword evidence="4" id="KW-0472">Membrane</keyword>
<feature type="transmembrane region" description="Helical" evidence="4">
    <location>
        <begin position="16"/>
        <end position="33"/>
    </location>
</feature>
<feature type="transmembrane region" description="Helical" evidence="4">
    <location>
        <begin position="76"/>
        <end position="99"/>
    </location>
</feature>
<proteinExistence type="predicted"/>
<accession>K2NTD6</accession>
<feature type="transmembrane region" description="Helical" evidence="4">
    <location>
        <begin position="106"/>
        <end position="125"/>
    </location>
</feature>
<protein>
    <submittedName>
        <fullName evidence="6">Redoxin</fullName>
    </submittedName>
</protein>
<dbReference type="Pfam" id="PF08534">
    <property type="entry name" value="Redoxin"/>
    <property type="match status" value="1"/>
</dbReference>
<dbReference type="InterPro" id="IPR050553">
    <property type="entry name" value="Thioredoxin_ResA/DsbE_sf"/>
</dbReference>
<dbReference type="PANTHER" id="PTHR42852">
    <property type="entry name" value="THIOL:DISULFIDE INTERCHANGE PROTEIN DSBE"/>
    <property type="match status" value="1"/>
</dbReference>
<feature type="transmembrane region" description="Helical" evidence="4">
    <location>
        <begin position="45"/>
        <end position="64"/>
    </location>
</feature>
<evidence type="ECO:0000313" key="6">
    <source>
        <dbReference type="EMBL" id="EKF42560.1"/>
    </source>
</evidence>
<evidence type="ECO:0000313" key="7">
    <source>
        <dbReference type="Proteomes" id="UP000007374"/>
    </source>
</evidence>
<evidence type="ECO:0000256" key="2">
    <source>
        <dbReference type="ARBA" id="ARBA00022748"/>
    </source>
</evidence>
<reference evidence="6 7" key="1">
    <citation type="journal article" date="2012" name="J. Bacteriol.">
        <title>Genome Sequence of Nitratireductor indicus Type Strain C115.</title>
        <authorList>
            <person name="Lai Q."/>
            <person name="Li G."/>
            <person name="Yu Z."/>
            <person name="Shao Z."/>
        </authorList>
    </citation>
    <scope>NUCLEOTIDE SEQUENCE [LARGE SCALE GENOMIC DNA]</scope>
    <source>
        <strain evidence="6 7">C115</strain>
    </source>
</reference>
<feature type="domain" description="Thioredoxin" evidence="5">
    <location>
        <begin position="128"/>
        <end position="266"/>
    </location>
</feature>
<organism evidence="6 7">
    <name type="scientific">Nitratireductor indicus C115</name>
    <dbReference type="NCBI Taxonomy" id="1231190"/>
    <lineage>
        <taxon>Bacteria</taxon>
        <taxon>Pseudomonadati</taxon>
        <taxon>Pseudomonadota</taxon>
        <taxon>Alphaproteobacteria</taxon>
        <taxon>Hyphomicrobiales</taxon>
        <taxon>Phyllobacteriaceae</taxon>
        <taxon>Nitratireductor</taxon>
    </lineage>
</organism>
<evidence type="ECO:0000256" key="3">
    <source>
        <dbReference type="ARBA" id="ARBA00023284"/>
    </source>
</evidence>
<dbReference type="PROSITE" id="PS51352">
    <property type="entry name" value="THIOREDOXIN_2"/>
    <property type="match status" value="1"/>
</dbReference>
<evidence type="ECO:0000256" key="1">
    <source>
        <dbReference type="ARBA" id="ARBA00004196"/>
    </source>
</evidence>
<dbReference type="InterPro" id="IPR013766">
    <property type="entry name" value="Thioredoxin_domain"/>
</dbReference>
<dbReference type="InterPro" id="IPR036249">
    <property type="entry name" value="Thioredoxin-like_sf"/>
</dbReference>
<dbReference type="eggNOG" id="COG0526">
    <property type="taxonomic scope" value="Bacteria"/>
</dbReference>
<dbReference type="GO" id="GO:0008961">
    <property type="term" value="F:phosphatidylglycerol-prolipoprotein diacylglyceryl transferase activity"/>
    <property type="evidence" value="ECO:0007669"/>
    <property type="project" value="InterPro"/>
</dbReference>